<keyword evidence="1" id="KW-0812">Transmembrane</keyword>
<reference evidence="3" key="1">
    <citation type="submission" date="2021-01" db="UniProtKB">
        <authorList>
            <consortium name="EnsemblMetazoa"/>
        </authorList>
    </citation>
    <scope>IDENTIFICATION</scope>
</reference>
<dbReference type="Proteomes" id="UP000594262">
    <property type="component" value="Unplaced"/>
</dbReference>
<dbReference type="RefSeq" id="XP_066924027.1">
    <property type="nucleotide sequence ID" value="XM_067067926.1"/>
</dbReference>
<evidence type="ECO:0000313" key="3">
    <source>
        <dbReference type="EnsemblMetazoa" id="CLYHEMP007931.1"/>
    </source>
</evidence>
<dbReference type="Gene3D" id="1.20.140.150">
    <property type="match status" value="1"/>
</dbReference>
<evidence type="ECO:0008006" key="5">
    <source>
        <dbReference type="Google" id="ProtNLM"/>
    </source>
</evidence>
<feature type="signal peptide" evidence="2">
    <location>
        <begin position="1"/>
        <end position="29"/>
    </location>
</feature>
<evidence type="ECO:0000313" key="4">
    <source>
        <dbReference type="Proteomes" id="UP000594262"/>
    </source>
</evidence>
<evidence type="ECO:0000256" key="1">
    <source>
        <dbReference type="SAM" id="Phobius"/>
    </source>
</evidence>
<keyword evidence="1" id="KW-1133">Transmembrane helix</keyword>
<accession>A0A7M5V1N9</accession>
<keyword evidence="1" id="KW-0472">Membrane</keyword>
<name>A0A7M5V1N9_9CNID</name>
<keyword evidence="2" id="KW-0732">Signal</keyword>
<sequence>MKLSRVLIMLSCVVASTLLIAATAGVAWGRNENNGALIGLWKFCDRAICHKFKEMTVEGWWYAIRVNMVLSLLSAFSGFILSFAMVLNNSLSTIWLALIYFISGVLSASSLIVWGIKITPPYRLSYSYVLGLIAFVLELLVIVCCFLEEVQKRRNRRSSSSDGSNSDLQNLQI</sequence>
<feature type="transmembrane region" description="Helical" evidence="1">
    <location>
        <begin position="60"/>
        <end position="87"/>
    </location>
</feature>
<proteinExistence type="predicted"/>
<dbReference type="AlphaFoldDB" id="A0A7M5V1N9"/>
<dbReference type="GeneID" id="136811311"/>
<protein>
    <recommendedName>
        <fullName evidence="5">Cnidarian restricted protein</fullName>
    </recommendedName>
</protein>
<dbReference type="EnsemblMetazoa" id="CLYHEMT007931.1">
    <property type="protein sequence ID" value="CLYHEMP007931.1"/>
    <property type="gene ID" value="CLYHEMG007931"/>
</dbReference>
<organism evidence="3 4">
    <name type="scientific">Clytia hemisphaerica</name>
    <dbReference type="NCBI Taxonomy" id="252671"/>
    <lineage>
        <taxon>Eukaryota</taxon>
        <taxon>Metazoa</taxon>
        <taxon>Cnidaria</taxon>
        <taxon>Hydrozoa</taxon>
        <taxon>Hydroidolina</taxon>
        <taxon>Leptothecata</taxon>
        <taxon>Obeliida</taxon>
        <taxon>Clytiidae</taxon>
        <taxon>Clytia</taxon>
    </lineage>
</organism>
<keyword evidence="4" id="KW-1185">Reference proteome</keyword>
<dbReference type="OrthoDB" id="10580423at2759"/>
<feature type="chain" id="PRO_5029690573" description="Cnidarian restricted protein" evidence="2">
    <location>
        <begin position="30"/>
        <end position="173"/>
    </location>
</feature>
<evidence type="ECO:0000256" key="2">
    <source>
        <dbReference type="SAM" id="SignalP"/>
    </source>
</evidence>
<feature type="transmembrane region" description="Helical" evidence="1">
    <location>
        <begin position="94"/>
        <end position="116"/>
    </location>
</feature>
<feature type="transmembrane region" description="Helical" evidence="1">
    <location>
        <begin position="128"/>
        <end position="147"/>
    </location>
</feature>